<comment type="caution">
    <text evidence="3">The sequence shown here is derived from an EMBL/GenBank/DDBJ whole genome shotgun (WGS) entry which is preliminary data.</text>
</comment>
<gene>
    <name evidence="3" type="ORF">BZL30_9019</name>
</gene>
<dbReference type="EMBL" id="MVBM01000012">
    <property type="protein sequence ID" value="OOK64574.1"/>
    <property type="molecule type" value="Genomic_DNA"/>
</dbReference>
<dbReference type="GO" id="GO:0016853">
    <property type="term" value="F:isomerase activity"/>
    <property type="evidence" value="ECO:0007669"/>
    <property type="project" value="UniProtKB-KW"/>
</dbReference>
<evidence type="ECO:0000313" key="3">
    <source>
        <dbReference type="EMBL" id="OOK64574.1"/>
    </source>
</evidence>
<organism evidence="3 4">
    <name type="scientific">Mycobacterium kansasii</name>
    <dbReference type="NCBI Taxonomy" id="1768"/>
    <lineage>
        <taxon>Bacteria</taxon>
        <taxon>Bacillati</taxon>
        <taxon>Actinomycetota</taxon>
        <taxon>Actinomycetes</taxon>
        <taxon>Mycobacteriales</taxon>
        <taxon>Mycobacteriaceae</taxon>
        <taxon>Mycobacterium</taxon>
    </lineage>
</organism>
<dbReference type="Pfam" id="PF00128">
    <property type="entry name" value="Alpha-amylase"/>
    <property type="match status" value="1"/>
</dbReference>
<dbReference type="Proteomes" id="UP000189229">
    <property type="component" value="Unassembled WGS sequence"/>
</dbReference>
<dbReference type="PANTHER" id="PTHR10357">
    <property type="entry name" value="ALPHA-AMYLASE FAMILY MEMBER"/>
    <property type="match status" value="1"/>
</dbReference>
<keyword evidence="1" id="KW-0413">Isomerase</keyword>
<evidence type="ECO:0000259" key="2">
    <source>
        <dbReference type="Pfam" id="PF00128"/>
    </source>
</evidence>
<evidence type="ECO:0000313" key="4">
    <source>
        <dbReference type="Proteomes" id="UP000189229"/>
    </source>
</evidence>
<dbReference type="SUPFAM" id="SSF51445">
    <property type="entry name" value="(Trans)glycosidases"/>
    <property type="match status" value="1"/>
</dbReference>
<protein>
    <submittedName>
        <fullName evidence="3">Alpha amylase, catalytic domain protein</fullName>
    </submittedName>
</protein>
<accession>A0A1V3WC60</accession>
<dbReference type="PANTHER" id="PTHR10357:SF219">
    <property type="entry name" value="MALTOSE ALPHA-D-GLUCOSYLTRANSFERASE"/>
    <property type="match status" value="1"/>
</dbReference>
<dbReference type="InterPro" id="IPR017853">
    <property type="entry name" value="GH"/>
</dbReference>
<proteinExistence type="predicted"/>
<dbReference type="AlphaFoldDB" id="A0A1V3WC60"/>
<dbReference type="GO" id="GO:0005975">
    <property type="term" value="P:carbohydrate metabolic process"/>
    <property type="evidence" value="ECO:0007669"/>
    <property type="project" value="InterPro"/>
</dbReference>
<dbReference type="Gene3D" id="3.20.20.80">
    <property type="entry name" value="Glycosidases"/>
    <property type="match status" value="1"/>
</dbReference>
<reference evidence="3 4" key="1">
    <citation type="submission" date="2017-02" db="EMBL/GenBank/DDBJ databases">
        <title>Complete genome sequences of Mycobacterium kansasii strains isolated from rhesus macaques.</title>
        <authorList>
            <person name="Panda A."/>
            <person name="Nagaraj S."/>
            <person name="Zhao X."/>
            <person name="Tettelin H."/>
            <person name="Detolla L.J."/>
        </authorList>
    </citation>
    <scope>NUCLEOTIDE SEQUENCE [LARGE SCALE GENOMIC DNA]</scope>
    <source>
        <strain evidence="3 4">11-3813</strain>
    </source>
</reference>
<evidence type="ECO:0000256" key="1">
    <source>
        <dbReference type="ARBA" id="ARBA00023235"/>
    </source>
</evidence>
<dbReference type="InterPro" id="IPR006047">
    <property type="entry name" value="GH13_cat_dom"/>
</dbReference>
<name>A0A1V3WC60_MYCKA</name>
<sequence length="159" mass="17726">MPAWFPKFHLGYPWHRGVDERRERSLPARSCAPSRRGQPCRRRCGRAPDAKDFGNAAALPADPTWFKHAVFYEVLVRAFNDSSADGSGDLRGLLDRLDYLQWLGIDCIWLPRSMTHRYVTAGTTSATSTRCCPTSVPSTILSPWSMPPTAAESGSSPTW</sequence>
<feature type="domain" description="Glycosyl hydrolase family 13 catalytic" evidence="2">
    <location>
        <begin position="74"/>
        <end position="110"/>
    </location>
</feature>